<feature type="region of interest" description="Disordered" evidence="1">
    <location>
        <begin position="98"/>
        <end position="118"/>
    </location>
</feature>
<name>A0A8S9QE87_BRACR</name>
<organism evidence="2 3">
    <name type="scientific">Brassica cretica</name>
    <name type="common">Mustard</name>
    <dbReference type="NCBI Taxonomy" id="69181"/>
    <lineage>
        <taxon>Eukaryota</taxon>
        <taxon>Viridiplantae</taxon>
        <taxon>Streptophyta</taxon>
        <taxon>Embryophyta</taxon>
        <taxon>Tracheophyta</taxon>
        <taxon>Spermatophyta</taxon>
        <taxon>Magnoliopsida</taxon>
        <taxon>eudicotyledons</taxon>
        <taxon>Gunneridae</taxon>
        <taxon>Pentapetalae</taxon>
        <taxon>rosids</taxon>
        <taxon>malvids</taxon>
        <taxon>Brassicales</taxon>
        <taxon>Brassicaceae</taxon>
        <taxon>Brassiceae</taxon>
        <taxon>Brassica</taxon>
    </lineage>
</organism>
<evidence type="ECO:0000256" key="1">
    <source>
        <dbReference type="SAM" id="MobiDB-lite"/>
    </source>
</evidence>
<proteinExistence type="predicted"/>
<protein>
    <submittedName>
        <fullName evidence="2">Uncharacterized protein</fullName>
    </submittedName>
</protein>
<accession>A0A8S9QE87</accession>
<comment type="caution">
    <text evidence="2">The sequence shown here is derived from an EMBL/GenBank/DDBJ whole genome shotgun (WGS) entry which is preliminary data.</text>
</comment>
<gene>
    <name evidence="2" type="ORF">F2Q69_00020021</name>
</gene>
<dbReference type="AlphaFoldDB" id="A0A8S9QE87"/>
<dbReference type="EMBL" id="QGKX02001290">
    <property type="protein sequence ID" value="KAF3538032.1"/>
    <property type="molecule type" value="Genomic_DNA"/>
</dbReference>
<sequence>MDSIFTSVVLLTGRFITFKETPPRTKPHLRSFPALAFVNHAASKSIVATSHDLTDVSFYGGLTHRHVNRQSFFTVHHSVKSKSVNLVMAVHTAESSRNAVSLKDSVSPPGALKWTPES</sequence>
<evidence type="ECO:0000313" key="2">
    <source>
        <dbReference type="EMBL" id="KAF3538032.1"/>
    </source>
</evidence>
<reference evidence="2" key="1">
    <citation type="submission" date="2019-12" db="EMBL/GenBank/DDBJ databases">
        <title>Genome sequencing and annotation of Brassica cretica.</title>
        <authorList>
            <person name="Studholme D.J."/>
            <person name="Sarris P."/>
        </authorList>
    </citation>
    <scope>NUCLEOTIDE SEQUENCE</scope>
    <source>
        <strain evidence="2">PFS-109/04</strain>
        <tissue evidence="2">Leaf</tissue>
    </source>
</reference>
<dbReference type="Proteomes" id="UP000712600">
    <property type="component" value="Unassembled WGS sequence"/>
</dbReference>
<evidence type="ECO:0000313" key="3">
    <source>
        <dbReference type="Proteomes" id="UP000712600"/>
    </source>
</evidence>